<evidence type="ECO:0000313" key="1">
    <source>
        <dbReference type="EMBL" id="MDR6713737.1"/>
    </source>
</evidence>
<keyword evidence="1" id="KW-0812">Transmembrane</keyword>
<dbReference type="Proteomes" id="UP001259587">
    <property type="component" value="Unassembled WGS sequence"/>
</dbReference>
<dbReference type="EMBL" id="JAVDTH010000020">
    <property type="protein sequence ID" value="MDR6713737.1"/>
    <property type="molecule type" value="Genomic_DNA"/>
</dbReference>
<sequence>MTTLHAQQRAALEQAAGWFSTLQCEDVSPADQAGWQTWLASDAHNRWAWAQIQQLQQRLHGMPAGLTGRALTLADQTAGSGRRTVLKGLALAMGSGMLGYASYQQGQSAGWLADYRTRTGEQHNVVLADGSQLQLNTATAVDVAYSPRERRVILRQGELMLTSAADPARRPLLVQTEQGSVQALGTRFSVLTDGAITRVAVFEHQVRISPLGAAAVIIEAGSQCSFASQHIRAPQPVSPGQDGWSQGVLVANDQRLDTFLLELGRYRAGWLRCDPAIAGLRISGAFNVHDTEQALQALSTTLPVRVVRATRYWVNVVPG</sequence>
<protein>
    <submittedName>
        <fullName evidence="1">Transmembrane sensor</fullName>
    </submittedName>
</protein>
<keyword evidence="1" id="KW-0472">Membrane</keyword>
<comment type="caution">
    <text evidence="1">The sequence shown here is derived from an EMBL/GenBank/DDBJ whole genome shotgun (WGS) entry which is preliminary data.</text>
</comment>
<gene>
    <name evidence="1" type="ORF">J2W83_003352</name>
</gene>
<accession>A0ACC6K5S4</accession>
<keyword evidence="2" id="KW-1185">Reference proteome</keyword>
<proteinExistence type="predicted"/>
<organism evidence="1 2">
    <name type="scientific">Pseudomonas hunanensis</name>
    <dbReference type="NCBI Taxonomy" id="1247546"/>
    <lineage>
        <taxon>Bacteria</taxon>
        <taxon>Pseudomonadati</taxon>
        <taxon>Pseudomonadota</taxon>
        <taxon>Gammaproteobacteria</taxon>
        <taxon>Pseudomonadales</taxon>
        <taxon>Pseudomonadaceae</taxon>
        <taxon>Pseudomonas</taxon>
    </lineage>
</organism>
<name>A0ACC6K5S4_9PSED</name>
<evidence type="ECO:0000313" key="2">
    <source>
        <dbReference type="Proteomes" id="UP001259587"/>
    </source>
</evidence>
<reference evidence="1" key="1">
    <citation type="submission" date="2023-07" db="EMBL/GenBank/DDBJ databases">
        <title>Sorghum-associated microbial communities from plants grown in Nebraska, USA.</title>
        <authorList>
            <person name="Schachtman D."/>
        </authorList>
    </citation>
    <scope>NUCLEOTIDE SEQUENCE</scope>
    <source>
        <strain evidence="1">BE56</strain>
    </source>
</reference>